<dbReference type="PANTHER" id="PTHR43527:SF2">
    <property type="entry name" value="4-DIPHOSPHOCYTIDYL-2-C-METHYL-D-ERYTHRITOL KINASE, CHLOROPLASTIC"/>
    <property type="match status" value="1"/>
</dbReference>
<evidence type="ECO:0000256" key="8">
    <source>
        <dbReference type="ARBA" id="ARBA00023229"/>
    </source>
</evidence>
<dbReference type="InterPro" id="IPR014721">
    <property type="entry name" value="Ribsml_uS5_D2-typ_fold_subgr"/>
</dbReference>
<dbReference type="Pfam" id="PF08544">
    <property type="entry name" value="GHMP_kinases_C"/>
    <property type="match status" value="1"/>
</dbReference>
<dbReference type="AlphaFoldDB" id="A0A6P1T6X8"/>
<dbReference type="SUPFAM" id="SSF55060">
    <property type="entry name" value="GHMP Kinase, C-terminal domain"/>
    <property type="match status" value="1"/>
</dbReference>
<evidence type="ECO:0000256" key="10">
    <source>
        <dbReference type="HAMAP-Rule" id="MF_00061"/>
    </source>
</evidence>
<dbReference type="HAMAP" id="MF_00061">
    <property type="entry name" value="IspE"/>
    <property type="match status" value="1"/>
</dbReference>
<evidence type="ECO:0000313" key="13">
    <source>
        <dbReference type="EMBL" id="QHQ37495.1"/>
    </source>
</evidence>
<dbReference type="InterPro" id="IPR036554">
    <property type="entry name" value="GHMP_kinase_C_sf"/>
</dbReference>
<keyword evidence="14" id="KW-1185">Reference proteome</keyword>
<keyword evidence="5 10" id="KW-0547">Nucleotide-binding</keyword>
<comment type="function">
    <text evidence="10">Catalyzes the phosphorylation of the position 2 hydroxy group of 4-diphosphocytidyl-2C-methyl-D-erythritol.</text>
</comment>
<feature type="active site" evidence="10">
    <location>
        <position position="136"/>
    </location>
</feature>
<evidence type="ECO:0000259" key="11">
    <source>
        <dbReference type="Pfam" id="PF00288"/>
    </source>
</evidence>
<dbReference type="Pfam" id="PF00288">
    <property type="entry name" value="GHMP_kinases_N"/>
    <property type="match status" value="1"/>
</dbReference>
<evidence type="ECO:0000256" key="2">
    <source>
        <dbReference type="ARBA" id="ARBA00012052"/>
    </source>
</evidence>
<dbReference type="InterPro" id="IPR020568">
    <property type="entry name" value="Ribosomal_Su5_D2-typ_SF"/>
</dbReference>
<dbReference type="InterPro" id="IPR013750">
    <property type="entry name" value="GHMP_kinase_C_dom"/>
</dbReference>
<keyword evidence="7 10" id="KW-0067">ATP-binding</keyword>
<dbReference type="GO" id="GO:0019288">
    <property type="term" value="P:isopentenyl diphosphate biosynthetic process, methylerythritol 4-phosphate pathway"/>
    <property type="evidence" value="ECO:0007669"/>
    <property type="project" value="UniProtKB-UniRule"/>
</dbReference>
<dbReference type="Gene3D" id="3.30.230.10">
    <property type="match status" value="1"/>
</dbReference>
<evidence type="ECO:0000256" key="6">
    <source>
        <dbReference type="ARBA" id="ARBA00022777"/>
    </source>
</evidence>
<reference evidence="13 14" key="1">
    <citation type="submission" date="2019-12" db="EMBL/GenBank/DDBJ databases">
        <title>Complete genome sequence of Algicella marina strain 9Alg 56(T) isolated from the red alga Tichocarpus crinitus.</title>
        <authorList>
            <person name="Kim S.-G."/>
            <person name="Nedashkovskaya O.I."/>
        </authorList>
    </citation>
    <scope>NUCLEOTIDE SEQUENCE [LARGE SCALE GENOMIC DNA]</scope>
    <source>
        <strain evidence="13 14">9Alg 56</strain>
    </source>
</reference>
<evidence type="ECO:0000256" key="7">
    <source>
        <dbReference type="ARBA" id="ARBA00022840"/>
    </source>
</evidence>
<dbReference type="EMBL" id="CP046620">
    <property type="protein sequence ID" value="QHQ37495.1"/>
    <property type="molecule type" value="Genomic_DNA"/>
</dbReference>
<organism evidence="13 14">
    <name type="scientific">Algicella marina</name>
    <dbReference type="NCBI Taxonomy" id="2683284"/>
    <lineage>
        <taxon>Bacteria</taxon>
        <taxon>Pseudomonadati</taxon>
        <taxon>Pseudomonadota</taxon>
        <taxon>Alphaproteobacteria</taxon>
        <taxon>Rhodobacterales</taxon>
        <taxon>Paracoccaceae</taxon>
        <taxon>Algicella</taxon>
    </lineage>
</organism>
<comment type="similarity">
    <text evidence="1 10">Belongs to the GHMP kinase family. IspE subfamily.</text>
</comment>
<dbReference type="InterPro" id="IPR006204">
    <property type="entry name" value="GHMP_kinase_N_dom"/>
</dbReference>
<dbReference type="KEGG" id="amaq:GO499_18455"/>
<dbReference type="GO" id="GO:0016114">
    <property type="term" value="P:terpenoid biosynthetic process"/>
    <property type="evidence" value="ECO:0007669"/>
    <property type="project" value="InterPro"/>
</dbReference>
<evidence type="ECO:0000256" key="3">
    <source>
        <dbReference type="ARBA" id="ARBA00017473"/>
    </source>
</evidence>
<comment type="catalytic activity">
    <reaction evidence="10">
        <text>4-CDP-2-C-methyl-D-erythritol + ATP = 4-CDP-2-C-methyl-D-erythritol 2-phosphate + ADP + H(+)</text>
        <dbReference type="Rhea" id="RHEA:18437"/>
        <dbReference type="ChEBI" id="CHEBI:15378"/>
        <dbReference type="ChEBI" id="CHEBI:30616"/>
        <dbReference type="ChEBI" id="CHEBI:57823"/>
        <dbReference type="ChEBI" id="CHEBI:57919"/>
        <dbReference type="ChEBI" id="CHEBI:456216"/>
        <dbReference type="EC" id="2.7.1.148"/>
    </reaction>
</comment>
<keyword evidence="8 10" id="KW-0414">Isoprene biosynthesis</keyword>
<dbReference type="Proteomes" id="UP000464495">
    <property type="component" value="Chromosome"/>
</dbReference>
<dbReference type="PIRSF" id="PIRSF010376">
    <property type="entry name" value="IspE"/>
    <property type="match status" value="1"/>
</dbReference>
<accession>A0A6P1T6X8</accession>
<evidence type="ECO:0000256" key="1">
    <source>
        <dbReference type="ARBA" id="ARBA00009684"/>
    </source>
</evidence>
<protein>
    <recommendedName>
        <fullName evidence="3 10">4-diphosphocytidyl-2-C-methyl-D-erythritol kinase</fullName>
        <shortName evidence="10">CMK</shortName>
        <ecNumber evidence="2 10">2.7.1.148</ecNumber>
    </recommendedName>
    <alternativeName>
        <fullName evidence="9 10">4-(cytidine-5'-diphospho)-2-C-methyl-D-erythritol kinase</fullName>
    </alternativeName>
</protein>
<evidence type="ECO:0000313" key="14">
    <source>
        <dbReference type="Proteomes" id="UP000464495"/>
    </source>
</evidence>
<feature type="domain" description="GHMP kinase N-terminal" evidence="11">
    <location>
        <begin position="76"/>
        <end position="137"/>
    </location>
</feature>
<dbReference type="EC" id="2.7.1.148" evidence="2 10"/>
<feature type="binding site" evidence="10">
    <location>
        <begin position="98"/>
        <end position="108"/>
    </location>
    <ligand>
        <name>ATP</name>
        <dbReference type="ChEBI" id="CHEBI:30616"/>
    </ligand>
</feature>
<evidence type="ECO:0000256" key="9">
    <source>
        <dbReference type="ARBA" id="ARBA00032554"/>
    </source>
</evidence>
<feature type="domain" description="GHMP kinase C-terminal" evidence="12">
    <location>
        <begin position="212"/>
        <end position="272"/>
    </location>
</feature>
<dbReference type="InterPro" id="IPR004424">
    <property type="entry name" value="IspE"/>
</dbReference>
<name>A0A6P1T6X8_9RHOB</name>
<dbReference type="PANTHER" id="PTHR43527">
    <property type="entry name" value="4-DIPHOSPHOCYTIDYL-2-C-METHYL-D-ERYTHRITOL KINASE, CHLOROPLASTIC"/>
    <property type="match status" value="1"/>
</dbReference>
<evidence type="ECO:0000259" key="12">
    <source>
        <dbReference type="Pfam" id="PF08544"/>
    </source>
</evidence>
<dbReference type="GO" id="GO:0050515">
    <property type="term" value="F:4-(cytidine 5'-diphospho)-2-C-methyl-D-erythritol kinase activity"/>
    <property type="evidence" value="ECO:0007669"/>
    <property type="project" value="UniProtKB-UniRule"/>
</dbReference>
<dbReference type="Gene3D" id="3.30.70.890">
    <property type="entry name" value="GHMP kinase, C-terminal domain"/>
    <property type="match status" value="1"/>
</dbReference>
<sequence length="289" mass="30376">MPQATVITRTAAEVARAKVNLCLHVTGLRHDGYHMLDSLVVFPDAGDRVEIEPSPHLSLTLCGPFGLSLSAGDDNLVTLAARLMTTNGGAILLEKNLPVAAGLGGGSADAAAVLRLYRDQGGILPDAEVLARIGADVPVCIDSRPRRMQGIGEILSDIPELPPFWMVLANAGPSVDTGVVFQALEHKNNRPLPPLPPYFATAADMFEWLAQTRNDLAEPAMALQPQIVEVVSALSELPGCALARMSGSGGTCFGLFADQAPALRAAESLRDAHPAWWVVATPATHSNGA</sequence>
<gene>
    <name evidence="10" type="primary">ispE</name>
    <name evidence="13" type="ORF">GO499_18455</name>
</gene>
<evidence type="ECO:0000256" key="5">
    <source>
        <dbReference type="ARBA" id="ARBA00022741"/>
    </source>
</evidence>
<evidence type="ECO:0000256" key="4">
    <source>
        <dbReference type="ARBA" id="ARBA00022679"/>
    </source>
</evidence>
<keyword evidence="6 10" id="KW-0418">Kinase</keyword>
<proteinExistence type="inferred from homology"/>
<keyword evidence="4 10" id="KW-0808">Transferase</keyword>
<dbReference type="SUPFAM" id="SSF54211">
    <property type="entry name" value="Ribosomal protein S5 domain 2-like"/>
    <property type="match status" value="1"/>
</dbReference>
<dbReference type="GO" id="GO:0005524">
    <property type="term" value="F:ATP binding"/>
    <property type="evidence" value="ECO:0007669"/>
    <property type="project" value="UniProtKB-UniRule"/>
</dbReference>
<feature type="active site" evidence="10">
    <location>
        <position position="18"/>
    </location>
</feature>
<dbReference type="NCBIfam" id="NF011202">
    <property type="entry name" value="PRK14608.1"/>
    <property type="match status" value="1"/>
</dbReference>
<comment type="pathway">
    <text evidence="10">Isoprenoid biosynthesis; isopentenyl diphosphate biosynthesis via DXP pathway; isopentenyl diphosphate from 1-deoxy-D-xylulose 5-phosphate: step 3/6.</text>
</comment>
<dbReference type="UniPathway" id="UPA00056">
    <property type="reaction ID" value="UER00094"/>
</dbReference>